<evidence type="ECO:0000256" key="4">
    <source>
        <dbReference type="ARBA" id="ARBA00022723"/>
    </source>
</evidence>
<dbReference type="GO" id="GO:0097550">
    <property type="term" value="C:transcription preinitiation complex"/>
    <property type="evidence" value="ECO:0007669"/>
    <property type="project" value="TreeGrafter"/>
</dbReference>
<dbReference type="GO" id="GO:0006367">
    <property type="term" value="P:transcription initiation at RNA polymerase II promoter"/>
    <property type="evidence" value="ECO:0007669"/>
    <property type="project" value="TreeGrafter"/>
</dbReference>
<dbReference type="SUPFAM" id="SSF47954">
    <property type="entry name" value="Cyclin-like"/>
    <property type="match status" value="2"/>
</dbReference>
<dbReference type="AlphaFoldDB" id="A0A2T7NM87"/>
<comment type="similarity">
    <text evidence="2">Belongs to the TFIIB family.</text>
</comment>
<keyword evidence="9" id="KW-0804">Transcription</keyword>
<dbReference type="InterPro" id="IPR013763">
    <property type="entry name" value="Cyclin-like_dom"/>
</dbReference>
<dbReference type="GO" id="GO:0070897">
    <property type="term" value="P:transcription preinitiation complex assembly"/>
    <property type="evidence" value="ECO:0007669"/>
    <property type="project" value="InterPro"/>
</dbReference>
<evidence type="ECO:0000256" key="10">
    <source>
        <dbReference type="ARBA" id="ARBA00023242"/>
    </source>
</evidence>
<protein>
    <recommendedName>
        <fullName evidence="3">Transcription initiation factor IIB</fullName>
    </recommendedName>
    <alternativeName>
        <fullName evidence="11">General transcription factor TFIIB</fullName>
    </alternativeName>
</protein>
<dbReference type="PANTHER" id="PTHR11618">
    <property type="entry name" value="TRANSCRIPTION INITIATION FACTOR IIB-RELATED"/>
    <property type="match status" value="1"/>
</dbReference>
<evidence type="ECO:0000313" key="15">
    <source>
        <dbReference type="Proteomes" id="UP000245119"/>
    </source>
</evidence>
<accession>A0A2T7NM87</accession>
<evidence type="ECO:0000256" key="8">
    <source>
        <dbReference type="ARBA" id="ARBA00023015"/>
    </source>
</evidence>
<evidence type="ECO:0000256" key="1">
    <source>
        <dbReference type="ARBA" id="ARBA00004123"/>
    </source>
</evidence>
<comment type="caution">
    <text evidence="14">The sequence shown here is derived from an EMBL/GenBank/DDBJ whole genome shotgun (WGS) entry which is preliminary data.</text>
</comment>
<evidence type="ECO:0000256" key="6">
    <source>
        <dbReference type="ARBA" id="ARBA00022771"/>
    </source>
</evidence>
<evidence type="ECO:0000313" key="14">
    <source>
        <dbReference type="EMBL" id="PVD22283.1"/>
    </source>
</evidence>
<evidence type="ECO:0000256" key="7">
    <source>
        <dbReference type="ARBA" id="ARBA00022833"/>
    </source>
</evidence>
<dbReference type="PROSITE" id="PS00782">
    <property type="entry name" value="TFIIB"/>
    <property type="match status" value="2"/>
</dbReference>
<dbReference type="EMBL" id="PZQS01000011">
    <property type="protein sequence ID" value="PVD22283.1"/>
    <property type="molecule type" value="Genomic_DNA"/>
</dbReference>
<dbReference type="Pfam" id="PF08271">
    <property type="entry name" value="Zn_Ribbon_TF"/>
    <property type="match status" value="1"/>
</dbReference>
<sequence>MATGRRARSAQVVCPEHTDAHLIEDYHAGDMICSECGLVVGDRVVDVGSEWRTFSNEKSTKDNSRVGAAENPLLEGGELSTMIATGPGMECRDEFGKPMYRNRRTLNSSDRALLNAFHEIKQMADRLQLPKMIADRASTLFKQVHEGKALKGRSNDAIASACMYIACRQEGVPRTFKEICAVSRVAKKEIGRVFKLILKNLETNVEVITTGDFMSRFCSNLGLPTAVQKAATHIARRAVELDLVPGRSPISVAAAAIYMASQASEDKKTQREIGEIAGVAEVTIRQSYKSMYPRAHDLFPADFKFATPIENLPTQ</sequence>
<organism evidence="14 15">
    <name type="scientific">Pomacea canaliculata</name>
    <name type="common">Golden apple snail</name>
    <dbReference type="NCBI Taxonomy" id="400727"/>
    <lineage>
        <taxon>Eukaryota</taxon>
        <taxon>Metazoa</taxon>
        <taxon>Spiralia</taxon>
        <taxon>Lophotrochozoa</taxon>
        <taxon>Mollusca</taxon>
        <taxon>Gastropoda</taxon>
        <taxon>Caenogastropoda</taxon>
        <taxon>Architaenioglossa</taxon>
        <taxon>Ampullarioidea</taxon>
        <taxon>Ampullariidae</taxon>
        <taxon>Pomacea</taxon>
    </lineage>
</organism>
<dbReference type="Gene3D" id="1.10.472.10">
    <property type="entry name" value="Cyclin-like"/>
    <property type="match status" value="2"/>
</dbReference>
<dbReference type="STRING" id="400727.A0A2T7NM87"/>
<proteinExistence type="inferred from homology"/>
<dbReference type="Pfam" id="PF00382">
    <property type="entry name" value="TFIIB"/>
    <property type="match status" value="2"/>
</dbReference>
<evidence type="ECO:0000256" key="3">
    <source>
        <dbReference type="ARBA" id="ARBA00013932"/>
    </source>
</evidence>
<dbReference type="SMART" id="SM00385">
    <property type="entry name" value="CYCLIN"/>
    <property type="match status" value="2"/>
</dbReference>
<comment type="subcellular location">
    <subcellularLocation>
        <location evidence="1">Nucleus</location>
    </subcellularLocation>
</comment>
<evidence type="ECO:0000256" key="5">
    <source>
        <dbReference type="ARBA" id="ARBA00022737"/>
    </source>
</evidence>
<dbReference type="GO" id="GO:0008270">
    <property type="term" value="F:zinc ion binding"/>
    <property type="evidence" value="ECO:0007669"/>
    <property type="project" value="UniProtKB-KW"/>
</dbReference>
<evidence type="ECO:0000256" key="12">
    <source>
        <dbReference type="PROSITE-ProRule" id="PRU00469"/>
    </source>
</evidence>
<feature type="domain" description="TFIIB-type" evidence="13">
    <location>
        <begin position="10"/>
        <end position="41"/>
    </location>
</feature>
<keyword evidence="8" id="KW-0805">Transcription regulation</keyword>
<dbReference type="FunFam" id="1.10.472.10:FF:000008">
    <property type="entry name" value="Transcription initiation factor IIB"/>
    <property type="match status" value="1"/>
</dbReference>
<dbReference type="GO" id="GO:0017025">
    <property type="term" value="F:TBP-class protein binding"/>
    <property type="evidence" value="ECO:0007669"/>
    <property type="project" value="InterPro"/>
</dbReference>
<dbReference type="GO" id="GO:0005634">
    <property type="term" value="C:nucleus"/>
    <property type="evidence" value="ECO:0007669"/>
    <property type="project" value="UniProtKB-SubCell"/>
</dbReference>
<dbReference type="InterPro" id="IPR013150">
    <property type="entry name" value="TFIIB_cyclin"/>
</dbReference>
<dbReference type="OMA" id="DHDQRMK"/>
<keyword evidence="15" id="KW-1185">Reference proteome</keyword>
<dbReference type="SUPFAM" id="SSF57783">
    <property type="entry name" value="Zinc beta-ribbon"/>
    <property type="match status" value="1"/>
</dbReference>
<dbReference type="Proteomes" id="UP000245119">
    <property type="component" value="Linkage Group LG11"/>
</dbReference>
<dbReference type="InterPro" id="IPR036915">
    <property type="entry name" value="Cyclin-like_sf"/>
</dbReference>
<dbReference type="PANTHER" id="PTHR11618:SF13">
    <property type="entry name" value="TRANSCRIPTION INITIATION FACTOR IIB"/>
    <property type="match status" value="1"/>
</dbReference>
<dbReference type="InterPro" id="IPR000812">
    <property type="entry name" value="TFIIB"/>
</dbReference>
<dbReference type="PRINTS" id="PR00685">
    <property type="entry name" value="TIFACTORIIB"/>
</dbReference>
<keyword evidence="5" id="KW-0677">Repeat</keyword>
<keyword evidence="7" id="KW-0862">Zinc</keyword>
<dbReference type="OrthoDB" id="25790at2759"/>
<evidence type="ECO:0000259" key="13">
    <source>
        <dbReference type="PROSITE" id="PS51134"/>
    </source>
</evidence>
<keyword evidence="10" id="KW-0539">Nucleus</keyword>
<dbReference type="GO" id="GO:0016251">
    <property type="term" value="F:RNA polymerase II general transcription initiation factor activity"/>
    <property type="evidence" value="ECO:0007669"/>
    <property type="project" value="TreeGrafter"/>
</dbReference>
<dbReference type="CDD" id="cd20552">
    <property type="entry name" value="CYCLIN_TFIIB_rpt2"/>
    <property type="match status" value="1"/>
</dbReference>
<evidence type="ECO:0000256" key="11">
    <source>
        <dbReference type="ARBA" id="ARBA00031706"/>
    </source>
</evidence>
<keyword evidence="6 12" id="KW-0863">Zinc-finger</keyword>
<keyword evidence="4" id="KW-0479">Metal-binding</keyword>
<reference evidence="14 15" key="1">
    <citation type="submission" date="2018-04" db="EMBL/GenBank/DDBJ databases">
        <title>The genome of golden apple snail Pomacea canaliculata provides insight into stress tolerance and invasive adaptation.</title>
        <authorList>
            <person name="Liu C."/>
            <person name="Liu B."/>
            <person name="Ren Y."/>
            <person name="Zhang Y."/>
            <person name="Wang H."/>
            <person name="Li S."/>
            <person name="Jiang F."/>
            <person name="Yin L."/>
            <person name="Zhang G."/>
            <person name="Qian W."/>
            <person name="Fan W."/>
        </authorList>
    </citation>
    <scope>NUCLEOTIDE SEQUENCE [LARGE SCALE GENOMIC DNA]</scope>
    <source>
        <strain evidence="14">SZHN2017</strain>
        <tissue evidence="14">Muscle</tissue>
    </source>
</reference>
<dbReference type="PROSITE" id="PS51134">
    <property type="entry name" value="ZF_TFIIB"/>
    <property type="match status" value="1"/>
</dbReference>
<dbReference type="Gene3D" id="2.20.25.10">
    <property type="match status" value="1"/>
</dbReference>
<dbReference type="FunFam" id="2.20.25.10:FF:000007">
    <property type="entry name" value="Transcription initiation factor IIB"/>
    <property type="match status" value="1"/>
</dbReference>
<dbReference type="InterPro" id="IPR023486">
    <property type="entry name" value="TFIIB_CS"/>
</dbReference>
<dbReference type="InterPro" id="IPR013137">
    <property type="entry name" value="Znf_TFIIB"/>
</dbReference>
<evidence type="ECO:0000256" key="2">
    <source>
        <dbReference type="ARBA" id="ARBA00010857"/>
    </source>
</evidence>
<gene>
    <name evidence="14" type="ORF">C0Q70_18092</name>
</gene>
<evidence type="ECO:0000256" key="9">
    <source>
        <dbReference type="ARBA" id="ARBA00023163"/>
    </source>
</evidence>
<dbReference type="CDD" id="cd20551">
    <property type="entry name" value="CYCLIN_TFIIB_rpt1"/>
    <property type="match status" value="1"/>
</dbReference>
<dbReference type="FunFam" id="1.10.472.10:FF:000019">
    <property type="entry name" value="transcription initiation factor IIB"/>
    <property type="match status" value="1"/>
</dbReference>
<name>A0A2T7NM87_POMCA</name>